<sequence>MILKLAISVTVILLLMLGWILVQHLSRLFAARHPELGPAREEGGSCLLCLCGKNGNCPKKENISPTKDTENHEEAHVH</sequence>
<dbReference type="Proteomes" id="UP000617628">
    <property type="component" value="Unassembled WGS sequence"/>
</dbReference>
<dbReference type="AlphaFoldDB" id="A0A934RVF5"/>
<feature type="transmembrane region" description="Helical" evidence="2">
    <location>
        <begin position="6"/>
        <end position="22"/>
    </location>
</feature>
<evidence type="ECO:0000256" key="2">
    <source>
        <dbReference type="SAM" id="Phobius"/>
    </source>
</evidence>
<dbReference type="EMBL" id="JAENIL010000019">
    <property type="protein sequence ID" value="MBK1877547.1"/>
    <property type="molecule type" value="Genomic_DNA"/>
</dbReference>
<reference evidence="3" key="1">
    <citation type="submission" date="2021-01" db="EMBL/GenBank/DDBJ databases">
        <title>Modified the classification status of verrucomicrobia.</title>
        <authorList>
            <person name="Feng X."/>
        </authorList>
    </citation>
    <scope>NUCLEOTIDE SEQUENCE</scope>
    <source>
        <strain evidence="3">KCTC 13126</strain>
    </source>
</reference>
<accession>A0A934RVF5</accession>
<protein>
    <submittedName>
        <fullName evidence="3">Uncharacterized protein</fullName>
    </submittedName>
</protein>
<keyword evidence="2" id="KW-1133">Transmembrane helix</keyword>
<keyword evidence="2" id="KW-0472">Membrane</keyword>
<feature type="compositionally biased region" description="Basic and acidic residues" evidence="1">
    <location>
        <begin position="58"/>
        <end position="78"/>
    </location>
</feature>
<evidence type="ECO:0000313" key="3">
    <source>
        <dbReference type="EMBL" id="MBK1877547.1"/>
    </source>
</evidence>
<name>A0A934RVF5_9BACT</name>
<evidence type="ECO:0000313" key="4">
    <source>
        <dbReference type="Proteomes" id="UP000617628"/>
    </source>
</evidence>
<organism evidence="3 4">
    <name type="scientific">Pelagicoccus mobilis</name>
    <dbReference type="NCBI Taxonomy" id="415221"/>
    <lineage>
        <taxon>Bacteria</taxon>
        <taxon>Pseudomonadati</taxon>
        <taxon>Verrucomicrobiota</taxon>
        <taxon>Opitutia</taxon>
        <taxon>Puniceicoccales</taxon>
        <taxon>Pelagicoccaceae</taxon>
        <taxon>Pelagicoccus</taxon>
    </lineage>
</organism>
<comment type="caution">
    <text evidence="3">The sequence shown here is derived from an EMBL/GenBank/DDBJ whole genome shotgun (WGS) entry which is preliminary data.</text>
</comment>
<keyword evidence="4" id="KW-1185">Reference proteome</keyword>
<keyword evidence="2" id="KW-0812">Transmembrane</keyword>
<feature type="region of interest" description="Disordered" evidence="1">
    <location>
        <begin position="55"/>
        <end position="78"/>
    </location>
</feature>
<proteinExistence type="predicted"/>
<dbReference type="RefSeq" id="WP_200355759.1">
    <property type="nucleotide sequence ID" value="NZ_JAENIL010000019.1"/>
</dbReference>
<evidence type="ECO:0000256" key="1">
    <source>
        <dbReference type="SAM" id="MobiDB-lite"/>
    </source>
</evidence>
<gene>
    <name evidence="3" type="ORF">JIN87_11760</name>
</gene>